<dbReference type="PANTHER" id="PTHR16294:SF7">
    <property type="entry name" value="DYSBINDIN DOMAIN-CONTAINING PROTEIN 2"/>
    <property type="match status" value="1"/>
</dbReference>
<dbReference type="OrthoDB" id="8951733at2759"/>
<dbReference type="Ensembl" id="ENSMALT00000006789.1">
    <property type="protein sequence ID" value="ENSMALP00000006648.1"/>
    <property type="gene ID" value="ENSMALG00000004758.1"/>
</dbReference>
<name>A0A3Q3INV4_MONAL</name>
<dbReference type="AlphaFoldDB" id="A0A3Q3INV4"/>
<reference evidence="3" key="1">
    <citation type="submission" date="2025-08" db="UniProtKB">
        <authorList>
            <consortium name="Ensembl"/>
        </authorList>
    </citation>
    <scope>IDENTIFICATION</scope>
</reference>
<feature type="compositionally biased region" description="Basic and acidic residues" evidence="2">
    <location>
        <begin position="13"/>
        <end position="24"/>
    </location>
</feature>
<evidence type="ECO:0000256" key="2">
    <source>
        <dbReference type="SAM" id="MobiDB-lite"/>
    </source>
</evidence>
<dbReference type="PANTHER" id="PTHR16294">
    <property type="entry name" value="DYSTROBREVIN BINDING PROTEIN 1 DYSBINDIN"/>
    <property type="match status" value="1"/>
</dbReference>
<dbReference type="GO" id="GO:0005737">
    <property type="term" value="C:cytoplasm"/>
    <property type="evidence" value="ECO:0007669"/>
    <property type="project" value="InterPro"/>
</dbReference>
<dbReference type="Pfam" id="PF04440">
    <property type="entry name" value="Dysbindin"/>
    <property type="match status" value="1"/>
</dbReference>
<sequence length="198" mass="21608">MSSPSANLHNKRLPSESEHGQRLPDVDAAQQLKLRERQRFFEEVFQHDVDVYLSSAHLCIRDYKRPPIGSISSMEVNVDLLDQMEPIDISDQEALDVFFSSGGEEGALTSPLPVQGNNNNEDIISNGLFRHVLEGLDAKSRVSSTSSNSSSDSQATNANGGETPVGSDAEETHTSTVKLRAVPPEREEVKSQILSSSS</sequence>
<protein>
    <submittedName>
        <fullName evidence="3">Uncharacterized protein</fullName>
    </submittedName>
</protein>
<dbReference type="RefSeq" id="XP_020448318.1">
    <property type="nucleotide sequence ID" value="XM_020592662.1"/>
</dbReference>
<feature type="compositionally biased region" description="Low complexity" evidence="2">
    <location>
        <begin position="141"/>
        <end position="153"/>
    </location>
</feature>
<keyword evidence="4" id="KW-1185">Reference proteome</keyword>
<feature type="region of interest" description="Disordered" evidence="2">
    <location>
        <begin position="140"/>
        <end position="198"/>
    </location>
</feature>
<accession>A0A3Q3INV4</accession>
<dbReference type="KEGG" id="malb:109955973"/>
<evidence type="ECO:0000256" key="1">
    <source>
        <dbReference type="ARBA" id="ARBA00008686"/>
    </source>
</evidence>
<organism evidence="3 4">
    <name type="scientific">Monopterus albus</name>
    <name type="common">Swamp eel</name>
    <dbReference type="NCBI Taxonomy" id="43700"/>
    <lineage>
        <taxon>Eukaryota</taxon>
        <taxon>Metazoa</taxon>
        <taxon>Chordata</taxon>
        <taxon>Craniata</taxon>
        <taxon>Vertebrata</taxon>
        <taxon>Euteleostomi</taxon>
        <taxon>Actinopterygii</taxon>
        <taxon>Neopterygii</taxon>
        <taxon>Teleostei</taxon>
        <taxon>Neoteleostei</taxon>
        <taxon>Acanthomorphata</taxon>
        <taxon>Anabantaria</taxon>
        <taxon>Synbranchiformes</taxon>
        <taxon>Synbranchidae</taxon>
        <taxon>Monopterus</taxon>
    </lineage>
</organism>
<evidence type="ECO:0000313" key="3">
    <source>
        <dbReference type="Ensembl" id="ENSMALP00000006648.1"/>
    </source>
</evidence>
<proteinExistence type="inferred from homology"/>
<comment type="similarity">
    <text evidence="1">Belongs to the dysbindin family.</text>
</comment>
<feature type="region of interest" description="Disordered" evidence="2">
    <location>
        <begin position="1"/>
        <end position="24"/>
    </location>
</feature>
<dbReference type="Proteomes" id="UP000261600">
    <property type="component" value="Unplaced"/>
</dbReference>
<evidence type="ECO:0000313" key="4">
    <source>
        <dbReference type="Proteomes" id="UP000261600"/>
    </source>
</evidence>
<dbReference type="GeneID" id="109955973"/>
<reference evidence="3" key="2">
    <citation type="submission" date="2025-09" db="UniProtKB">
        <authorList>
            <consortium name="Ensembl"/>
        </authorList>
    </citation>
    <scope>IDENTIFICATION</scope>
</reference>
<dbReference type="InterPro" id="IPR007531">
    <property type="entry name" value="Dysbindin"/>
</dbReference>